<gene>
    <name evidence="2" type="ORF">RUM8411_01452</name>
</gene>
<dbReference type="EMBL" id="FWFP01000003">
    <property type="protein sequence ID" value="SLN33662.1"/>
    <property type="molecule type" value="Genomic_DNA"/>
</dbReference>
<dbReference type="RefSeq" id="WP_159453862.1">
    <property type="nucleotide sequence ID" value="NZ_FWFP01000003.1"/>
</dbReference>
<reference evidence="3" key="1">
    <citation type="submission" date="2017-03" db="EMBL/GenBank/DDBJ databases">
        <authorList>
            <person name="Rodrigo-Torres L."/>
            <person name="Arahal R.D."/>
            <person name="Lucena T."/>
        </authorList>
    </citation>
    <scope>NUCLEOTIDE SEQUENCE [LARGE SCALE GENOMIC DNA]</scope>
    <source>
        <strain evidence="3">CECT 8411</strain>
    </source>
</reference>
<accession>A0A1X6YWU8</accession>
<dbReference type="PANTHER" id="PTHR41521:SF4">
    <property type="entry name" value="BLR0684 PROTEIN"/>
    <property type="match status" value="1"/>
</dbReference>
<evidence type="ECO:0000313" key="2">
    <source>
        <dbReference type="EMBL" id="SLN33662.1"/>
    </source>
</evidence>
<dbReference type="PANTHER" id="PTHR41521">
    <property type="match status" value="1"/>
</dbReference>
<proteinExistence type="predicted"/>
<dbReference type="InterPro" id="IPR011008">
    <property type="entry name" value="Dimeric_a/b-barrel"/>
</dbReference>
<sequence>MTAFVIFQEDIHDPIAFETYKNMSPASIKKYGGQFVVRGGQIDVLEGDFAHERVVVIAFPDRSAAHGWYNSVDYAEAKDLRKSISSGAAIVVATLS</sequence>
<organism evidence="2 3">
    <name type="scientific">Ruegeria meonggei</name>
    <dbReference type="NCBI Taxonomy" id="1446476"/>
    <lineage>
        <taxon>Bacteria</taxon>
        <taxon>Pseudomonadati</taxon>
        <taxon>Pseudomonadota</taxon>
        <taxon>Alphaproteobacteria</taxon>
        <taxon>Rhodobacterales</taxon>
        <taxon>Roseobacteraceae</taxon>
        <taxon>Ruegeria</taxon>
    </lineage>
</organism>
<name>A0A1X6YWU8_9RHOB</name>
<evidence type="ECO:0000313" key="3">
    <source>
        <dbReference type="Proteomes" id="UP000193778"/>
    </source>
</evidence>
<protein>
    <recommendedName>
        <fullName evidence="1">DUF1330 domain-containing protein</fullName>
    </recommendedName>
</protein>
<keyword evidence="3" id="KW-1185">Reference proteome</keyword>
<dbReference type="InterPro" id="IPR010753">
    <property type="entry name" value="DUF1330"/>
</dbReference>
<dbReference type="Pfam" id="PF07045">
    <property type="entry name" value="DUF1330"/>
    <property type="match status" value="1"/>
</dbReference>
<dbReference type="Proteomes" id="UP000193778">
    <property type="component" value="Unassembled WGS sequence"/>
</dbReference>
<dbReference type="OrthoDB" id="9806380at2"/>
<dbReference type="AlphaFoldDB" id="A0A1X6YWU8"/>
<feature type="domain" description="DUF1330" evidence="1">
    <location>
        <begin position="2"/>
        <end position="93"/>
    </location>
</feature>
<dbReference type="Gene3D" id="3.30.70.100">
    <property type="match status" value="1"/>
</dbReference>
<evidence type="ECO:0000259" key="1">
    <source>
        <dbReference type="Pfam" id="PF07045"/>
    </source>
</evidence>
<dbReference type="SUPFAM" id="SSF54909">
    <property type="entry name" value="Dimeric alpha+beta barrel"/>
    <property type="match status" value="1"/>
</dbReference>